<reference evidence="11" key="1">
    <citation type="journal article" date="2015" name="PLoS Genet.">
        <title>The dynamic genome and transcriptome of the human fungal pathogen Blastomyces and close relative Emmonsia.</title>
        <authorList>
            <person name="Munoz J.F."/>
            <person name="Gauthier G.M."/>
            <person name="Desjardins C.A."/>
            <person name="Gallo J.E."/>
            <person name="Holder J."/>
            <person name="Sullivan T.D."/>
            <person name="Marty A.J."/>
            <person name="Carmen J.C."/>
            <person name="Chen Z."/>
            <person name="Ding L."/>
            <person name="Gujja S."/>
            <person name="Magrini V."/>
            <person name="Misas E."/>
            <person name="Mitreva M."/>
            <person name="Priest M."/>
            <person name="Saif S."/>
            <person name="Whiston E.A."/>
            <person name="Young S."/>
            <person name="Zeng Q."/>
            <person name="Goldman W.E."/>
            <person name="Mardis E.R."/>
            <person name="Taylor J.W."/>
            <person name="McEwen J.G."/>
            <person name="Clay O.K."/>
            <person name="Klein B.S."/>
            <person name="Cuomo C.A."/>
        </authorList>
    </citation>
    <scope>NUCLEOTIDE SEQUENCE [LARGE SCALE GENOMIC DNA]</scope>
    <source>
        <strain evidence="11">UAMH 3008</strain>
    </source>
</reference>
<comment type="subcellular location">
    <subcellularLocation>
        <location evidence="1">Nucleus</location>
    </subcellularLocation>
</comment>
<keyword evidence="5" id="KW-0862">Zinc</keyword>
<feature type="compositionally biased region" description="Polar residues" evidence="8">
    <location>
        <begin position="48"/>
        <end position="64"/>
    </location>
</feature>
<dbReference type="GO" id="GO:0000981">
    <property type="term" value="F:DNA-binding transcription factor activity, RNA polymerase II-specific"/>
    <property type="evidence" value="ECO:0007669"/>
    <property type="project" value="InterPro"/>
</dbReference>
<evidence type="ECO:0000256" key="2">
    <source>
        <dbReference type="ARBA" id="ARBA00022723"/>
    </source>
</evidence>
<evidence type="ECO:0000313" key="11">
    <source>
        <dbReference type="Proteomes" id="UP000034164"/>
    </source>
</evidence>
<evidence type="ECO:0000256" key="3">
    <source>
        <dbReference type="ARBA" id="ARBA00022737"/>
    </source>
</evidence>
<evidence type="ECO:0000256" key="1">
    <source>
        <dbReference type="ARBA" id="ARBA00004123"/>
    </source>
</evidence>
<feature type="domain" description="C2H2-type" evidence="9">
    <location>
        <begin position="140"/>
        <end position="170"/>
    </location>
</feature>
<dbReference type="PANTHER" id="PTHR40626:SF11">
    <property type="entry name" value="ZINC FINGER PROTEIN YPR022C"/>
    <property type="match status" value="1"/>
</dbReference>
<sequence length="965" mass="107706">MARMSPKQRQASGDRREAATMTSPTRFQCFNPASTLTDISSKPLPAITHSQSSPPSPNSLTAQLGSPTAISATMAFNPRHQRAVSDIGPMTYTPRTGKFIHVLSQDAISFSQELNMYGKPSHQGLLIKRHAPNHNPGAVIQCNVEGCGKKFKRKDLCARHMEKKHNKKLDARPVNTRGDAHMQSSPATMASEPQGLPSPASLNHRHASVPAASHEANLMSIGSLVQPGTQHHFANDYSMPVWGQPERGLVRGDVFSESPQVNTDDTMLYSSPDSCRSPASDVYPFQFPQRTPVMDQSYSESFYPQIHGSPLTLTSTASDWTPLQAATTTSQMLPLSLEGDFLQTVGEPSLHCRHERARINILLAIPVPIPFSGLDGNEWYAMRRELNSAPGVISGNDGMEIIDTTQWQDCFECYWKHFHPFFPIVHRPTFFAVKPTPLMSGAMVAIGSQYDTRPNAKEYSLTLLEACLKLLAERSPITIRSRISDIQAIFLLEYLSKYRSRQADVSISPRFKSLYGTFIQNRHWASKNPLAVFNILSEDEKPEDLGRAYSFWVENETRKRVLQAAFLLDVQQSILFQQPLAFLQANLGTPRPNIRNVEPIDLPFPCQTALWESEGVEEWAQCAKASESLTLSSAAERIIRQNDGTLKLDPFQSNLILSYALLTNMRSIDLEQALEPFIEKVKQGTTEKESMQCPESCSSLTKPSHTLFAYHALLATYRTPVKALLIVSGESWLFNRKLAEQATYQQAKKTLRIWVSDTDELKKAVWHAVRVLEYAIDHPELGDTPVSINSNSDLCHGLTPFGDGKGYVTPLDVLTRYGSDIHPVENSFPTPERLIERSTILPQSSPADPITSLHANWALYICALICWAYGADCSTTDNPPFPPLASPRTYVSAFTSLAPSWSDISRSSIPDHIRRDTSGLLEYIRTRWLQPDRMGGLLNEGARVLQRLNEGHHPNGVEDKKIWEF</sequence>
<evidence type="ECO:0000256" key="7">
    <source>
        <dbReference type="PROSITE-ProRule" id="PRU00042"/>
    </source>
</evidence>
<dbReference type="Gene3D" id="3.30.160.60">
    <property type="entry name" value="Classic Zinc Finger"/>
    <property type="match status" value="1"/>
</dbReference>
<gene>
    <name evidence="10" type="ORF">EMCG_08029</name>
</gene>
<evidence type="ECO:0000256" key="5">
    <source>
        <dbReference type="ARBA" id="ARBA00022833"/>
    </source>
</evidence>
<keyword evidence="3" id="KW-0677">Repeat</keyword>
<dbReference type="Pfam" id="PF04082">
    <property type="entry name" value="Fungal_trans"/>
    <property type="match status" value="1"/>
</dbReference>
<dbReference type="PROSITE" id="PS50157">
    <property type="entry name" value="ZINC_FINGER_C2H2_2"/>
    <property type="match status" value="1"/>
</dbReference>
<dbReference type="EMBL" id="LCZI01000501">
    <property type="protein sequence ID" value="KKZ66258.1"/>
    <property type="molecule type" value="Genomic_DNA"/>
</dbReference>
<organism evidence="10 11">
    <name type="scientific">[Emmonsia] crescens</name>
    <dbReference type="NCBI Taxonomy" id="73230"/>
    <lineage>
        <taxon>Eukaryota</taxon>
        <taxon>Fungi</taxon>
        <taxon>Dikarya</taxon>
        <taxon>Ascomycota</taxon>
        <taxon>Pezizomycotina</taxon>
        <taxon>Eurotiomycetes</taxon>
        <taxon>Eurotiomycetidae</taxon>
        <taxon>Onygenales</taxon>
        <taxon>Ajellomycetaceae</taxon>
        <taxon>Emergomyces</taxon>
    </lineage>
</organism>
<dbReference type="GO" id="GO:0000978">
    <property type="term" value="F:RNA polymerase II cis-regulatory region sequence-specific DNA binding"/>
    <property type="evidence" value="ECO:0007669"/>
    <property type="project" value="InterPro"/>
</dbReference>
<accession>A0A0G2I6Z1</accession>
<comment type="caution">
    <text evidence="10">The sequence shown here is derived from an EMBL/GenBank/DDBJ whole genome shotgun (WGS) entry which is preliminary data.</text>
</comment>
<dbReference type="GO" id="GO:0006351">
    <property type="term" value="P:DNA-templated transcription"/>
    <property type="evidence" value="ECO:0007669"/>
    <property type="project" value="InterPro"/>
</dbReference>
<dbReference type="VEuPathDB" id="FungiDB:EMCG_08029"/>
<dbReference type="OrthoDB" id="6077919at2759"/>
<evidence type="ECO:0000256" key="6">
    <source>
        <dbReference type="ARBA" id="ARBA00023242"/>
    </source>
</evidence>
<dbReference type="SMART" id="SM00355">
    <property type="entry name" value="ZnF_C2H2"/>
    <property type="match status" value="1"/>
</dbReference>
<dbReference type="PANTHER" id="PTHR40626">
    <property type="entry name" value="MIP31509P"/>
    <property type="match status" value="1"/>
</dbReference>
<protein>
    <recommendedName>
        <fullName evidence="9">C2H2-type domain-containing protein</fullName>
    </recommendedName>
</protein>
<dbReference type="GO" id="GO:0000785">
    <property type="term" value="C:chromatin"/>
    <property type="evidence" value="ECO:0007669"/>
    <property type="project" value="TreeGrafter"/>
</dbReference>
<dbReference type="CDD" id="cd12148">
    <property type="entry name" value="fungal_TF_MHR"/>
    <property type="match status" value="1"/>
</dbReference>
<name>A0A0G2I6Z1_9EURO</name>
<keyword evidence="4 7" id="KW-0863">Zinc-finger</keyword>
<proteinExistence type="predicted"/>
<dbReference type="GO" id="GO:0008270">
    <property type="term" value="F:zinc ion binding"/>
    <property type="evidence" value="ECO:0007669"/>
    <property type="project" value="UniProtKB-KW"/>
</dbReference>
<feature type="compositionally biased region" description="Polar residues" evidence="8">
    <location>
        <begin position="20"/>
        <end position="40"/>
    </location>
</feature>
<dbReference type="PROSITE" id="PS00028">
    <property type="entry name" value="ZINC_FINGER_C2H2_1"/>
    <property type="match status" value="1"/>
</dbReference>
<dbReference type="InterPro" id="IPR007219">
    <property type="entry name" value="XnlR_reg_dom"/>
</dbReference>
<dbReference type="GO" id="GO:0005634">
    <property type="term" value="C:nucleus"/>
    <property type="evidence" value="ECO:0007669"/>
    <property type="project" value="UniProtKB-SubCell"/>
</dbReference>
<dbReference type="InterPro" id="IPR013087">
    <property type="entry name" value="Znf_C2H2_type"/>
</dbReference>
<evidence type="ECO:0000259" key="9">
    <source>
        <dbReference type="PROSITE" id="PS50157"/>
    </source>
</evidence>
<evidence type="ECO:0000313" key="10">
    <source>
        <dbReference type="EMBL" id="KKZ66258.1"/>
    </source>
</evidence>
<dbReference type="InterPro" id="IPR051059">
    <property type="entry name" value="VerF-like"/>
</dbReference>
<keyword evidence="6" id="KW-0539">Nucleus</keyword>
<evidence type="ECO:0000256" key="8">
    <source>
        <dbReference type="SAM" id="MobiDB-lite"/>
    </source>
</evidence>
<evidence type="ECO:0000256" key="4">
    <source>
        <dbReference type="ARBA" id="ARBA00022771"/>
    </source>
</evidence>
<feature type="region of interest" description="Disordered" evidence="8">
    <location>
        <begin position="1"/>
        <end position="64"/>
    </location>
</feature>
<dbReference type="Proteomes" id="UP000034164">
    <property type="component" value="Unassembled WGS sequence"/>
</dbReference>
<dbReference type="AlphaFoldDB" id="A0A0G2I6Z1"/>
<keyword evidence="2" id="KW-0479">Metal-binding</keyword>
<feature type="region of interest" description="Disordered" evidence="8">
    <location>
        <begin position="172"/>
        <end position="204"/>
    </location>
</feature>